<protein>
    <submittedName>
        <fullName evidence="2">Sporulation related protein</fullName>
    </submittedName>
</protein>
<gene>
    <name evidence="2" type="ORF">EDC63_11779</name>
</gene>
<dbReference type="PROSITE" id="PS51724">
    <property type="entry name" value="SPOR"/>
    <property type="match status" value="1"/>
</dbReference>
<dbReference type="EMBL" id="SMCO01000017">
    <property type="protein sequence ID" value="TCV83043.1"/>
    <property type="molecule type" value="Genomic_DNA"/>
</dbReference>
<proteinExistence type="predicted"/>
<dbReference type="OrthoDB" id="5298866at2"/>
<accession>A0A4R3XZC1</accession>
<dbReference type="InterPro" id="IPR036680">
    <property type="entry name" value="SPOR-like_sf"/>
</dbReference>
<evidence type="ECO:0000313" key="3">
    <source>
        <dbReference type="Proteomes" id="UP000295367"/>
    </source>
</evidence>
<dbReference type="Gene3D" id="3.30.70.1070">
    <property type="entry name" value="Sporulation related repeat"/>
    <property type="match status" value="1"/>
</dbReference>
<evidence type="ECO:0000259" key="1">
    <source>
        <dbReference type="PROSITE" id="PS51724"/>
    </source>
</evidence>
<reference evidence="2 3" key="1">
    <citation type="submission" date="2019-03" db="EMBL/GenBank/DDBJ databases">
        <title>Genomic Encyclopedia of Type Strains, Phase IV (KMG-IV): sequencing the most valuable type-strain genomes for metagenomic binning, comparative biology and taxonomic classification.</title>
        <authorList>
            <person name="Goeker M."/>
        </authorList>
    </citation>
    <scope>NUCLEOTIDE SEQUENCE [LARGE SCALE GENOMIC DNA]</scope>
    <source>
        <strain evidence="2 3">DSM 100309</strain>
    </source>
</reference>
<sequence>MKGLFVILFLANIAFFGLVQLATGQGGEPTAEHRPLSEDKVILVDPPAPADAAKINSSPQQAPVTASVCLEWGMFSGKVLGEVQTELQKLQLGDRVKLLNLEEINRYWVYIPPQKTKLEADKKIAELKGHGIEDYLLIQDEGKWRYSISLGVFSKEEAADKLLAQLKQKGVKSAKAGPRMHSTGETKIIVKDVTDELAAKLVVLKQVFQGSELKAIACK</sequence>
<feature type="domain" description="SPOR" evidence="1">
    <location>
        <begin position="101"/>
        <end position="179"/>
    </location>
</feature>
<dbReference type="RefSeq" id="WP_124944807.1">
    <property type="nucleotide sequence ID" value="NZ_BHVT01000003.1"/>
</dbReference>
<dbReference type="Proteomes" id="UP000295367">
    <property type="component" value="Unassembled WGS sequence"/>
</dbReference>
<dbReference type="InterPro" id="IPR007730">
    <property type="entry name" value="SPOR-like_dom"/>
</dbReference>
<dbReference type="Pfam" id="PF05036">
    <property type="entry name" value="SPOR"/>
    <property type="match status" value="1"/>
</dbReference>
<evidence type="ECO:0000313" key="2">
    <source>
        <dbReference type="EMBL" id="TCV83043.1"/>
    </source>
</evidence>
<dbReference type="GO" id="GO:0042834">
    <property type="term" value="F:peptidoglycan binding"/>
    <property type="evidence" value="ECO:0007669"/>
    <property type="project" value="InterPro"/>
</dbReference>
<comment type="caution">
    <text evidence="2">The sequence shown here is derived from an EMBL/GenBank/DDBJ whole genome shotgun (WGS) entry which is preliminary data.</text>
</comment>
<keyword evidence="3" id="KW-1185">Reference proteome</keyword>
<organism evidence="2 3">
    <name type="scientific">Sulfurirhabdus autotrophica</name>
    <dbReference type="NCBI Taxonomy" id="1706046"/>
    <lineage>
        <taxon>Bacteria</taxon>
        <taxon>Pseudomonadati</taxon>
        <taxon>Pseudomonadota</taxon>
        <taxon>Betaproteobacteria</taxon>
        <taxon>Nitrosomonadales</taxon>
        <taxon>Sulfuricellaceae</taxon>
        <taxon>Sulfurirhabdus</taxon>
    </lineage>
</organism>
<name>A0A4R3XZC1_9PROT</name>
<dbReference type="AlphaFoldDB" id="A0A4R3XZC1"/>